<accession>A0A6J5IVW2</accession>
<reference evidence="1 2" key="1">
    <citation type="submission" date="2020-04" db="EMBL/GenBank/DDBJ databases">
        <authorList>
            <person name="Depoorter E."/>
        </authorList>
    </citation>
    <scope>NUCLEOTIDE SEQUENCE [LARGE SCALE GENOMIC DNA]</scope>
    <source>
        <strain evidence="1 2">BCC0217</strain>
    </source>
</reference>
<proteinExistence type="predicted"/>
<protein>
    <recommendedName>
        <fullName evidence="3">Mor transcription activator domain-containing protein</fullName>
    </recommendedName>
</protein>
<dbReference type="InterPro" id="IPR009057">
    <property type="entry name" value="Homeodomain-like_sf"/>
</dbReference>
<dbReference type="Proteomes" id="UP000494301">
    <property type="component" value="Unassembled WGS sequence"/>
</dbReference>
<dbReference type="RefSeq" id="WP_006484119.1">
    <property type="nucleotide sequence ID" value="NZ_CABVQF010000059.1"/>
</dbReference>
<dbReference type="EMBL" id="CABWIL020000006">
    <property type="protein sequence ID" value="CAB3962918.1"/>
    <property type="molecule type" value="Genomic_DNA"/>
</dbReference>
<dbReference type="AlphaFoldDB" id="A0A6J5IVW2"/>
<name>A0A6J5IVW2_9BURK</name>
<gene>
    <name evidence="1" type="ORF">BLA3211_01988</name>
</gene>
<sequence length="132" mass="14883">MNTPPLINRAALPELLRELIDCVGEAAAFALIDWRGGAYLSVPKRVDPQHMLVEHIGPVAFVALVERFGGETVMLPKKDAVTRQQRHQIVRQLRMERLTVDQIAIRTGYTMRRVFQILGEHPAEPSSGDLFE</sequence>
<evidence type="ECO:0008006" key="3">
    <source>
        <dbReference type="Google" id="ProtNLM"/>
    </source>
</evidence>
<dbReference type="SUPFAM" id="SSF46689">
    <property type="entry name" value="Homeodomain-like"/>
    <property type="match status" value="1"/>
</dbReference>
<organism evidence="1 2">
    <name type="scientific">Burkholderia aenigmatica</name>
    <dbReference type="NCBI Taxonomy" id="2015348"/>
    <lineage>
        <taxon>Bacteria</taxon>
        <taxon>Pseudomonadati</taxon>
        <taxon>Pseudomonadota</taxon>
        <taxon>Betaproteobacteria</taxon>
        <taxon>Burkholderiales</taxon>
        <taxon>Burkholderiaceae</taxon>
        <taxon>Burkholderia</taxon>
        <taxon>Burkholderia cepacia complex</taxon>
    </lineage>
</organism>
<evidence type="ECO:0000313" key="2">
    <source>
        <dbReference type="Proteomes" id="UP000494301"/>
    </source>
</evidence>
<evidence type="ECO:0000313" key="1">
    <source>
        <dbReference type="EMBL" id="CAB3962918.1"/>
    </source>
</evidence>